<dbReference type="EMBL" id="CAUM01000100">
    <property type="protein sequence ID" value="CCV06611.1"/>
    <property type="molecule type" value="Genomic_DNA"/>
</dbReference>
<keyword evidence="2" id="KW-1185">Reference proteome</keyword>
<evidence type="ECO:0000313" key="2">
    <source>
        <dbReference type="Proteomes" id="UP000012062"/>
    </source>
</evidence>
<evidence type="ECO:0000313" key="1">
    <source>
        <dbReference type="EMBL" id="CCV06611.1"/>
    </source>
</evidence>
<proteinExistence type="predicted"/>
<name>M5F411_9HYPH</name>
<accession>M5F411</accession>
<reference evidence="1 2" key="1">
    <citation type="submission" date="2013-02" db="EMBL/GenBank/DDBJ databases">
        <authorList>
            <person name="Genoscope - CEA"/>
        </authorList>
    </citation>
    <scope>NUCLEOTIDE SEQUENCE [LARGE SCALE GENOMIC DNA]</scope>
    <source>
        <strain evidence="1 2">STM 2683</strain>
    </source>
</reference>
<dbReference type="STRING" id="1297569.MESS2_340012"/>
<gene>
    <name evidence="1" type="ORF">MESS2_340012</name>
</gene>
<dbReference type="Proteomes" id="UP000012062">
    <property type="component" value="Unassembled WGS sequence"/>
</dbReference>
<dbReference type="AlphaFoldDB" id="M5F411"/>
<organism evidence="1 2">
    <name type="scientific">Mesorhizobium metallidurans STM 2683</name>
    <dbReference type="NCBI Taxonomy" id="1297569"/>
    <lineage>
        <taxon>Bacteria</taxon>
        <taxon>Pseudomonadati</taxon>
        <taxon>Pseudomonadota</taxon>
        <taxon>Alphaproteobacteria</taxon>
        <taxon>Hyphomicrobiales</taxon>
        <taxon>Phyllobacteriaceae</taxon>
        <taxon>Mesorhizobium</taxon>
    </lineage>
</organism>
<comment type="caution">
    <text evidence="1">The sequence shown here is derived from an EMBL/GenBank/DDBJ whole genome shotgun (WGS) entry which is preliminary data.</text>
</comment>
<sequence>MRHTRCWGHKSYANESLTAQNESPFIGHAFLLRARPESSEPGLFPGFCAFCPHFRPFTRLAEALGSVGLGETKGRNVGLE</sequence>
<protein>
    <submittedName>
        <fullName evidence="1">Uncharacterized protein</fullName>
    </submittedName>
</protein>